<evidence type="ECO:0008006" key="4">
    <source>
        <dbReference type="Google" id="ProtNLM"/>
    </source>
</evidence>
<dbReference type="STRING" id="1219058.AOA14_03105"/>
<dbReference type="InterPro" id="IPR038695">
    <property type="entry name" value="Saro_0823-like_sf"/>
</dbReference>
<protein>
    <recommendedName>
        <fullName evidence="4">DUF192 domain-containing protein</fullName>
    </recommendedName>
</protein>
<dbReference type="PANTHER" id="PTHR37953:SF1">
    <property type="entry name" value="UPF0127 PROTEIN MJ1496"/>
    <property type="match status" value="1"/>
</dbReference>
<reference evidence="2 3" key="2">
    <citation type="journal article" date="2016" name="Genome Announc.">
        <title>Complete Genome Sequence of Sphingopyxis terrae Strain 203-1 (NBRC 111660), a Polyethylene Glycol Degrader.</title>
        <authorList>
            <person name="Ohtsubo Y."/>
            <person name="Nonoyama S."/>
            <person name="Nagata Y."/>
            <person name="Numata M."/>
            <person name="Tsuchikane K."/>
            <person name="Hosoyama A."/>
            <person name="Yamazoe A."/>
            <person name="Tsuda M."/>
            <person name="Fujita N."/>
            <person name="Kawai F."/>
        </authorList>
    </citation>
    <scope>NUCLEOTIDE SEQUENCE [LARGE SCALE GENOMIC DNA]</scope>
    <source>
        <strain evidence="2 3">203-1</strain>
    </source>
</reference>
<proteinExistence type="predicted"/>
<dbReference type="InterPro" id="IPR003795">
    <property type="entry name" value="DUF192"/>
</dbReference>
<evidence type="ECO:0000256" key="1">
    <source>
        <dbReference type="SAM" id="SignalP"/>
    </source>
</evidence>
<dbReference type="PANTHER" id="PTHR37953">
    <property type="entry name" value="UPF0127 PROTEIN MJ1496"/>
    <property type="match status" value="1"/>
</dbReference>
<feature type="signal peptide" evidence="1">
    <location>
        <begin position="1"/>
        <end position="18"/>
    </location>
</feature>
<sequence>MRAMLTALILALALPVAGCDKGAEAEAGAEATVPLIIAMAGTTHRFRVEVARTEAEQEKGLMFRTSLPADGGMLFPFAKPKIANFWMKDTLIPLDMIFVRADGSIDRIAENAIPESLDPVVSGGEVAAVLELAGGTAAKLGIDESAKVTWQDAK</sequence>
<keyword evidence="1" id="KW-0732">Signal</keyword>
<dbReference type="Pfam" id="PF02643">
    <property type="entry name" value="DUF192"/>
    <property type="match status" value="1"/>
</dbReference>
<dbReference type="EMBL" id="CP013342">
    <property type="protein sequence ID" value="AMU93594.1"/>
    <property type="molecule type" value="Genomic_DNA"/>
</dbReference>
<evidence type="ECO:0000313" key="2">
    <source>
        <dbReference type="EMBL" id="AMU93594.1"/>
    </source>
</evidence>
<evidence type="ECO:0000313" key="3">
    <source>
        <dbReference type="Proteomes" id="UP000076234"/>
    </source>
</evidence>
<reference evidence="3" key="1">
    <citation type="submission" date="2015-11" db="EMBL/GenBank/DDBJ databases">
        <title>Complete genome sequence of a polyethylene glycol-degrading strain Sphingopyxis terrae strain 203-1 (NBRC 15098).</title>
        <authorList>
            <person name="Yoshiyuki O."/>
            <person name="Shouta N."/>
            <person name="Nagata Y."/>
            <person name="Numata M."/>
            <person name="Tsuchikane K."/>
            <person name="Hosoyama A."/>
            <person name="Yamazoe A."/>
            <person name="Tsuda M."/>
            <person name="Fujita N."/>
            <person name="Kawai F."/>
        </authorList>
    </citation>
    <scope>NUCLEOTIDE SEQUENCE [LARGE SCALE GENOMIC DNA]</scope>
    <source>
        <strain evidence="3">203-1</strain>
    </source>
</reference>
<gene>
    <name evidence="2" type="ORF">AOA14_03105</name>
</gene>
<dbReference type="AlphaFoldDB" id="A0A142VUY7"/>
<dbReference type="Proteomes" id="UP000076234">
    <property type="component" value="Chromosome"/>
</dbReference>
<organism evidence="2 3">
    <name type="scientific">Sphingopyxis terrae subsp. terrae NBRC 15098</name>
    <dbReference type="NCBI Taxonomy" id="1219058"/>
    <lineage>
        <taxon>Bacteria</taxon>
        <taxon>Pseudomonadati</taxon>
        <taxon>Pseudomonadota</taxon>
        <taxon>Alphaproteobacteria</taxon>
        <taxon>Sphingomonadales</taxon>
        <taxon>Sphingomonadaceae</taxon>
        <taxon>Sphingopyxis</taxon>
    </lineage>
</organism>
<name>A0A142VUY7_9SPHN</name>
<accession>A0A142VUY7</accession>
<dbReference type="KEGG" id="ster:AOA14_03105"/>
<dbReference type="Gene3D" id="2.60.120.1140">
    <property type="entry name" value="Protein of unknown function DUF192"/>
    <property type="match status" value="1"/>
</dbReference>
<dbReference type="RefSeq" id="WP_062902980.1">
    <property type="nucleotide sequence ID" value="NZ_CP013342.1"/>
</dbReference>
<feature type="chain" id="PRO_5007502361" description="DUF192 domain-containing protein" evidence="1">
    <location>
        <begin position="19"/>
        <end position="154"/>
    </location>
</feature>